<name>A0ACC1LSV6_9FUNG</name>
<organism evidence="1 2">
    <name type="scientific">Coemansia aciculifera</name>
    <dbReference type="NCBI Taxonomy" id="417176"/>
    <lineage>
        <taxon>Eukaryota</taxon>
        <taxon>Fungi</taxon>
        <taxon>Fungi incertae sedis</taxon>
        <taxon>Zoopagomycota</taxon>
        <taxon>Kickxellomycotina</taxon>
        <taxon>Kickxellomycetes</taxon>
        <taxon>Kickxellales</taxon>
        <taxon>Kickxellaceae</taxon>
        <taxon>Coemansia</taxon>
    </lineage>
</organism>
<gene>
    <name evidence="1" type="ORF">IWW38_006561</name>
</gene>
<evidence type="ECO:0000313" key="2">
    <source>
        <dbReference type="Proteomes" id="UP001139981"/>
    </source>
</evidence>
<proteinExistence type="predicted"/>
<dbReference type="EMBL" id="JANBVB010003808">
    <property type="protein sequence ID" value="KAJ2877489.1"/>
    <property type="molecule type" value="Genomic_DNA"/>
</dbReference>
<feature type="non-terminal residue" evidence="1">
    <location>
        <position position="1"/>
    </location>
</feature>
<comment type="caution">
    <text evidence="1">The sequence shown here is derived from an EMBL/GenBank/DDBJ whole genome shotgun (WGS) entry which is preliminary data.</text>
</comment>
<sequence>AVIQATTAVYQIRRGKVYYPVLKVRPQNLILDELLLSPLSNGLHNPFKTALTKREEDICKAKENEIQAFARYVPQNRGSHPLSLENEYMRRNIEFLHDHAGIKVTPTRAYHDIVDLPDFINKKSAFGVVKPFLVFRSSKDEYQDRDTDRGREDAKYIGEFEFAKPRWMPEDYLAFLALYARMLYALPADKRQPYFRDFFLIIKAIRQRPKMHRRFIEMAVYKQCILAYFLVAGQSNLALCVSVDLVLKAIPETLSRWTLVRLLGLEPMYNTDEASIKDLSVVREGGTPEKAVSDREYRYNMLVHAILAYYYERPDAHITDLEI</sequence>
<feature type="non-terminal residue" evidence="1">
    <location>
        <position position="323"/>
    </location>
</feature>
<dbReference type="Proteomes" id="UP001139981">
    <property type="component" value="Unassembled WGS sequence"/>
</dbReference>
<accession>A0ACC1LSV6</accession>
<protein>
    <submittedName>
        <fullName evidence="1">Uncharacterized protein</fullName>
    </submittedName>
</protein>
<keyword evidence="2" id="KW-1185">Reference proteome</keyword>
<evidence type="ECO:0000313" key="1">
    <source>
        <dbReference type="EMBL" id="KAJ2877489.1"/>
    </source>
</evidence>
<reference evidence="1" key="1">
    <citation type="submission" date="2022-07" db="EMBL/GenBank/DDBJ databases">
        <title>Phylogenomic reconstructions and comparative analyses of Kickxellomycotina fungi.</title>
        <authorList>
            <person name="Reynolds N.K."/>
            <person name="Stajich J.E."/>
            <person name="Barry K."/>
            <person name="Grigoriev I.V."/>
            <person name="Crous P."/>
            <person name="Smith M.E."/>
        </authorList>
    </citation>
    <scope>NUCLEOTIDE SEQUENCE</scope>
    <source>
        <strain evidence="1">CBS 190363</strain>
    </source>
</reference>